<gene>
    <name evidence="3" type="ORF">FHS02_004914</name>
</gene>
<feature type="compositionally biased region" description="Basic and acidic residues" evidence="1">
    <location>
        <begin position="41"/>
        <end position="55"/>
    </location>
</feature>
<dbReference type="Proteomes" id="UP000584325">
    <property type="component" value="Unassembled WGS sequence"/>
</dbReference>
<evidence type="ECO:0000313" key="4">
    <source>
        <dbReference type="Proteomes" id="UP000584325"/>
    </source>
</evidence>
<name>A0A7W5EFS5_9BURK</name>
<feature type="signal peptide" evidence="2">
    <location>
        <begin position="1"/>
        <end position="25"/>
    </location>
</feature>
<evidence type="ECO:0000256" key="2">
    <source>
        <dbReference type="SAM" id="SignalP"/>
    </source>
</evidence>
<feature type="compositionally biased region" description="Low complexity" evidence="1">
    <location>
        <begin position="21"/>
        <end position="39"/>
    </location>
</feature>
<reference evidence="3 4" key="1">
    <citation type="submission" date="2020-08" db="EMBL/GenBank/DDBJ databases">
        <title>Genomic Encyclopedia of Type Strains, Phase III (KMG-III): the genomes of soil and plant-associated and newly described type strains.</title>
        <authorList>
            <person name="Whitman W."/>
        </authorList>
    </citation>
    <scope>NUCLEOTIDE SEQUENCE [LARGE SCALE GENOMIC DNA]</scope>
    <source>
        <strain evidence="3 4">CECT 7753</strain>
    </source>
</reference>
<keyword evidence="2" id="KW-0732">Signal</keyword>
<evidence type="ECO:0000256" key="1">
    <source>
        <dbReference type="SAM" id="MobiDB-lite"/>
    </source>
</evidence>
<organism evidence="3 4">
    <name type="scientific">Pseudoduganella umbonata</name>
    <dbReference type="NCBI Taxonomy" id="864828"/>
    <lineage>
        <taxon>Bacteria</taxon>
        <taxon>Pseudomonadati</taxon>
        <taxon>Pseudomonadota</taxon>
        <taxon>Betaproteobacteria</taxon>
        <taxon>Burkholderiales</taxon>
        <taxon>Oxalobacteraceae</taxon>
        <taxon>Telluria group</taxon>
        <taxon>Pseudoduganella</taxon>
    </lineage>
</organism>
<dbReference type="EMBL" id="JACHXS010000011">
    <property type="protein sequence ID" value="MBB3224055.1"/>
    <property type="molecule type" value="Genomic_DNA"/>
</dbReference>
<comment type="caution">
    <text evidence="3">The sequence shown here is derived from an EMBL/GenBank/DDBJ whole genome shotgun (WGS) entry which is preliminary data.</text>
</comment>
<evidence type="ECO:0000313" key="3">
    <source>
        <dbReference type="EMBL" id="MBB3224055.1"/>
    </source>
</evidence>
<feature type="region of interest" description="Disordered" evidence="1">
    <location>
        <begin position="21"/>
        <end position="58"/>
    </location>
</feature>
<sequence length="126" mass="13022">MKRSIIGAMLAAGLAAGFAGSGSTAAAQSTSPAMAQQQQREIARGDPARWMKGDGTEQAQLATKRKEIGAALNEALNDCKASAGAERKACVREARETYSRDMANAKELVAQSNGMGGVYDTAGPSE</sequence>
<dbReference type="AlphaFoldDB" id="A0A7W5EFS5"/>
<accession>A0A7W5EFS5</accession>
<protein>
    <submittedName>
        <fullName evidence="3">Uncharacterized protein</fullName>
    </submittedName>
</protein>
<dbReference type="RefSeq" id="WP_229422417.1">
    <property type="nucleotide sequence ID" value="NZ_CP040017.1"/>
</dbReference>
<proteinExistence type="predicted"/>
<feature type="chain" id="PRO_5030735039" evidence="2">
    <location>
        <begin position="26"/>
        <end position="126"/>
    </location>
</feature>